<keyword evidence="2" id="KW-0812">Transmembrane</keyword>
<accession>A0ABN7SWY0</accession>
<evidence type="ECO:0000313" key="4">
    <source>
        <dbReference type="Proteomes" id="UP001158576"/>
    </source>
</evidence>
<evidence type="ECO:0000256" key="1">
    <source>
        <dbReference type="SAM" id="MobiDB-lite"/>
    </source>
</evidence>
<feature type="transmembrane region" description="Helical" evidence="2">
    <location>
        <begin position="269"/>
        <end position="290"/>
    </location>
</feature>
<feature type="region of interest" description="Disordered" evidence="1">
    <location>
        <begin position="303"/>
        <end position="375"/>
    </location>
</feature>
<protein>
    <submittedName>
        <fullName evidence="3">Oidioi.mRNA.OKI2018_I69.chr2.g4165.t1.cds</fullName>
    </submittedName>
</protein>
<sequence length="375" mass="42728">MRALFFKICLFGKSIFGDDSYKYDHPCFHPLQLTYPCQVSPNYEYCLPEGQMLYQCCHWQSNILNCREGTKHPCIDNKHTCGDKFCHRKVKPNEFSQAYECIDEDEECLGIVMCEEYFFGHCAWGYNINNATQAISVTSLDDCYNHCKNIEGCTGFDLDEKGICIPTMNECTKEDVVDFAGLQNYTHSSWANPYHKLKRVQSIHYPMKGCKTPKRSPDCDKKLADTVREHFVDINDILSRFEDKFDEVTSNQENMILDLALTGDTAKTLFPVIIGLVVVLLVVRIIMLVWQIIQWKTGSNTATLDTGNEMRVRSSPRRTNPDVEMNSSPTNPGIDTLATENQQNGQTVAENIYETPKAKEAGKEKEAAEAEKLEK</sequence>
<keyword evidence="2" id="KW-1133">Transmembrane helix</keyword>
<organism evidence="3 4">
    <name type="scientific">Oikopleura dioica</name>
    <name type="common">Tunicate</name>
    <dbReference type="NCBI Taxonomy" id="34765"/>
    <lineage>
        <taxon>Eukaryota</taxon>
        <taxon>Metazoa</taxon>
        <taxon>Chordata</taxon>
        <taxon>Tunicata</taxon>
        <taxon>Appendicularia</taxon>
        <taxon>Copelata</taxon>
        <taxon>Oikopleuridae</taxon>
        <taxon>Oikopleura</taxon>
    </lineage>
</organism>
<feature type="compositionally biased region" description="Basic and acidic residues" evidence="1">
    <location>
        <begin position="356"/>
        <end position="375"/>
    </location>
</feature>
<gene>
    <name evidence="3" type="ORF">OKIOD_LOCUS12930</name>
</gene>
<evidence type="ECO:0000256" key="2">
    <source>
        <dbReference type="SAM" id="Phobius"/>
    </source>
</evidence>
<name>A0ABN7SWY0_OIKDI</name>
<reference evidence="3 4" key="1">
    <citation type="submission" date="2021-04" db="EMBL/GenBank/DDBJ databases">
        <authorList>
            <person name="Bliznina A."/>
        </authorList>
    </citation>
    <scope>NUCLEOTIDE SEQUENCE [LARGE SCALE GENOMIC DNA]</scope>
</reference>
<keyword evidence="4" id="KW-1185">Reference proteome</keyword>
<feature type="compositionally biased region" description="Polar residues" evidence="1">
    <location>
        <begin position="325"/>
        <end position="349"/>
    </location>
</feature>
<keyword evidence="2" id="KW-0472">Membrane</keyword>
<proteinExistence type="predicted"/>
<dbReference type="Proteomes" id="UP001158576">
    <property type="component" value="Chromosome 2"/>
</dbReference>
<evidence type="ECO:0000313" key="3">
    <source>
        <dbReference type="EMBL" id="CAG5109650.1"/>
    </source>
</evidence>
<dbReference type="EMBL" id="OU015567">
    <property type="protein sequence ID" value="CAG5109650.1"/>
    <property type="molecule type" value="Genomic_DNA"/>
</dbReference>